<reference evidence="2 3" key="1">
    <citation type="submission" date="2018-06" db="EMBL/GenBank/DDBJ databases">
        <title>Comparative genomics reveals the genomic features of Rhizophagus irregularis, R. cerebriforme, R. diaphanum and Gigaspora rosea, and their symbiotic lifestyle signature.</title>
        <authorList>
            <person name="Morin E."/>
            <person name="San Clemente H."/>
            <person name="Chen E.C.H."/>
            <person name="De La Providencia I."/>
            <person name="Hainaut M."/>
            <person name="Kuo A."/>
            <person name="Kohler A."/>
            <person name="Murat C."/>
            <person name="Tang N."/>
            <person name="Roy S."/>
            <person name="Loubradou J."/>
            <person name="Henrissat B."/>
            <person name="Grigoriev I.V."/>
            <person name="Corradi N."/>
            <person name="Roux C."/>
            <person name="Martin F.M."/>
        </authorList>
    </citation>
    <scope>NUCLEOTIDE SEQUENCE [LARGE SCALE GENOMIC DNA]</scope>
    <source>
        <strain evidence="2 3">DAOM 227022</strain>
    </source>
</reference>
<keyword evidence="1" id="KW-0472">Membrane</keyword>
<keyword evidence="1" id="KW-0812">Transmembrane</keyword>
<feature type="transmembrane region" description="Helical" evidence="1">
    <location>
        <begin position="169"/>
        <end position="190"/>
    </location>
</feature>
<name>A0A397SR53_9GLOM</name>
<evidence type="ECO:0000313" key="3">
    <source>
        <dbReference type="Proteomes" id="UP000265703"/>
    </source>
</evidence>
<organism evidence="2 3">
    <name type="scientific">Glomus cerebriforme</name>
    <dbReference type="NCBI Taxonomy" id="658196"/>
    <lineage>
        <taxon>Eukaryota</taxon>
        <taxon>Fungi</taxon>
        <taxon>Fungi incertae sedis</taxon>
        <taxon>Mucoromycota</taxon>
        <taxon>Glomeromycotina</taxon>
        <taxon>Glomeromycetes</taxon>
        <taxon>Glomerales</taxon>
        <taxon>Glomeraceae</taxon>
        <taxon>Glomus</taxon>
    </lineage>
</organism>
<feature type="transmembrane region" description="Helical" evidence="1">
    <location>
        <begin position="68"/>
        <end position="88"/>
    </location>
</feature>
<keyword evidence="1" id="KW-1133">Transmembrane helix</keyword>
<proteinExistence type="predicted"/>
<accession>A0A397SR53</accession>
<keyword evidence="3" id="KW-1185">Reference proteome</keyword>
<feature type="transmembrane region" description="Helical" evidence="1">
    <location>
        <begin position="25"/>
        <end position="48"/>
    </location>
</feature>
<dbReference type="Proteomes" id="UP000265703">
    <property type="component" value="Unassembled WGS sequence"/>
</dbReference>
<dbReference type="EMBL" id="QKYT01000261">
    <property type="protein sequence ID" value="RIA88478.1"/>
    <property type="molecule type" value="Genomic_DNA"/>
</dbReference>
<comment type="caution">
    <text evidence="2">The sequence shown here is derived from an EMBL/GenBank/DDBJ whole genome shotgun (WGS) entry which is preliminary data.</text>
</comment>
<sequence>MPTPEVAITRLTTIMKKYEYLKLRLKLYFLMIFIISVTAIILGSGIINNNEIKYLDKNKRSDSLTIESILASISGLLSSGALLFSILLTTIKDILSKDEDDVFFVVKKFQKADRFYNDVFFDDDPFFDENYQNYRNKNLFYVEDNDDGVKEFDMKKIEKRNRKLQLMRVVYRMITMIGAFLLIIFTILILNSIVNERNSIKDVSPENCQKFTDCLDFMKSQNLSMGEFDIVCNVTTAEVTNNSTIYLLANYYNNTVSPYDKSIICQKDIFGCNEPRNMDLHANYYNNTASSYVKYYFDNCYGLVPRCCCREVDDDCERIQCCCINIRVSRIVFTNDEEDYLYNLKRKNDIEIKIENGP</sequence>
<protein>
    <submittedName>
        <fullName evidence="2">Uncharacterized protein</fullName>
    </submittedName>
</protein>
<gene>
    <name evidence="2" type="ORF">C1645_826268</name>
</gene>
<evidence type="ECO:0000313" key="2">
    <source>
        <dbReference type="EMBL" id="RIA88478.1"/>
    </source>
</evidence>
<dbReference type="AlphaFoldDB" id="A0A397SR53"/>
<evidence type="ECO:0000256" key="1">
    <source>
        <dbReference type="SAM" id="Phobius"/>
    </source>
</evidence>